<evidence type="ECO:0000313" key="2">
    <source>
        <dbReference type="EMBL" id="KIG16284.1"/>
    </source>
</evidence>
<dbReference type="EMBL" id="JMCC02000040">
    <property type="protein sequence ID" value="KIG16284.1"/>
    <property type="molecule type" value="Genomic_DNA"/>
</dbReference>
<feature type="transmembrane region" description="Helical" evidence="1">
    <location>
        <begin position="12"/>
        <end position="32"/>
    </location>
</feature>
<organism evidence="2 3">
    <name type="scientific">Enhygromyxa salina</name>
    <dbReference type="NCBI Taxonomy" id="215803"/>
    <lineage>
        <taxon>Bacteria</taxon>
        <taxon>Pseudomonadati</taxon>
        <taxon>Myxococcota</taxon>
        <taxon>Polyangia</taxon>
        <taxon>Nannocystales</taxon>
        <taxon>Nannocystaceae</taxon>
        <taxon>Enhygromyxa</taxon>
    </lineage>
</organism>
<name>A0A0C1ZF67_9BACT</name>
<dbReference type="PANTHER" id="PTHR30164">
    <property type="entry name" value="MTFA PEPTIDASE"/>
    <property type="match status" value="1"/>
</dbReference>
<protein>
    <recommendedName>
        <fullName evidence="4">Protein MtfA</fullName>
    </recommendedName>
</protein>
<dbReference type="CDD" id="cd20169">
    <property type="entry name" value="Peptidase_M90_mtfA"/>
    <property type="match status" value="1"/>
</dbReference>
<dbReference type="Proteomes" id="UP000031599">
    <property type="component" value="Unassembled WGS sequence"/>
</dbReference>
<dbReference type="Gene3D" id="1.10.472.150">
    <property type="entry name" value="Glucose-regulated metallo-peptidase M90, N-terminal domain"/>
    <property type="match status" value="1"/>
</dbReference>
<reference evidence="2 3" key="1">
    <citation type="submission" date="2014-12" db="EMBL/GenBank/DDBJ databases">
        <title>Genome assembly of Enhygromyxa salina DSM 15201.</title>
        <authorList>
            <person name="Sharma G."/>
            <person name="Subramanian S."/>
        </authorList>
    </citation>
    <scope>NUCLEOTIDE SEQUENCE [LARGE SCALE GENOMIC DNA]</scope>
    <source>
        <strain evidence="2 3">DSM 15201</strain>
    </source>
</reference>
<dbReference type="GO" id="GO:0004177">
    <property type="term" value="F:aminopeptidase activity"/>
    <property type="evidence" value="ECO:0007669"/>
    <property type="project" value="TreeGrafter"/>
</dbReference>
<gene>
    <name evidence="2" type="ORF">DB30_04744</name>
</gene>
<dbReference type="GO" id="GO:0005829">
    <property type="term" value="C:cytosol"/>
    <property type="evidence" value="ECO:0007669"/>
    <property type="project" value="TreeGrafter"/>
</dbReference>
<evidence type="ECO:0008006" key="4">
    <source>
        <dbReference type="Google" id="ProtNLM"/>
    </source>
</evidence>
<proteinExistence type="predicted"/>
<dbReference type="PANTHER" id="PTHR30164:SF2">
    <property type="entry name" value="PROTEIN MTFA"/>
    <property type="match status" value="1"/>
</dbReference>
<sequence>MQVWPSAKIRVHLGVALSFAALGLFGAVFSAWPWPGALVGLVLGAAWYLWMAGTYHKRRALVANPFPTHWRQILERRVDFYRQLPIDGEARQRFEDDVRIFLAEQHIYGAGQGPQQLEVEDETRLLIASSAAILGHGMPNFEWPRMRDIVVHPRAFDEDYASEDHADIAGMVHYQGPILYSKRDLALGFRRRDGHNVGLHELAHVLDMADGHVDGVPVGASWASSAPWLEVVTDRLRKLRSHRYKKTLRDYAGTNEAEFFAVAVETFFERPHKLRDDDPELYAMLRDYFGQDPAATPARRGPRQFR</sequence>
<dbReference type="GO" id="GO:0008237">
    <property type="term" value="F:metallopeptidase activity"/>
    <property type="evidence" value="ECO:0007669"/>
    <property type="project" value="InterPro"/>
</dbReference>
<dbReference type="RefSeq" id="WP_052549965.1">
    <property type="nucleotide sequence ID" value="NZ_JMCC02000040.1"/>
</dbReference>
<dbReference type="AlphaFoldDB" id="A0A0C1ZF67"/>
<dbReference type="InterPro" id="IPR010384">
    <property type="entry name" value="MtfA_fam"/>
</dbReference>
<dbReference type="InterPro" id="IPR024079">
    <property type="entry name" value="MetalloPept_cat_dom_sf"/>
</dbReference>
<dbReference type="SUPFAM" id="SSF55486">
    <property type="entry name" value="Metalloproteases ('zincins'), catalytic domain"/>
    <property type="match status" value="1"/>
</dbReference>
<evidence type="ECO:0000256" key="1">
    <source>
        <dbReference type="SAM" id="Phobius"/>
    </source>
</evidence>
<dbReference type="InterPro" id="IPR042252">
    <property type="entry name" value="MtfA_N"/>
</dbReference>
<evidence type="ECO:0000313" key="3">
    <source>
        <dbReference type="Proteomes" id="UP000031599"/>
    </source>
</evidence>
<dbReference type="Pfam" id="PF06167">
    <property type="entry name" value="Peptidase_M90"/>
    <property type="match status" value="1"/>
</dbReference>
<keyword evidence="1" id="KW-0812">Transmembrane</keyword>
<comment type="caution">
    <text evidence="2">The sequence shown here is derived from an EMBL/GenBank/DDBJ whole genome shotgun (WGS) entry which is preliminary data.</text>
</comment>
<keyword evidence="1" id="KW-1133">Transmembrane helix</keyword>
<accession>A0A0C1ZF67</accession>
<feature type="transmembrane region" description="Helical" evidence="1">
    <location>
        <begin position="38"/>
        <end position="55"/>
    </location>
</feature>
<keyword evidence="1" id="KW-0472">Membrane</keyword>
<dbReference type="Gene3D" id="3.40.390.10">
    <property type="entry name" value="Collagenase (Catalytic Domain)"/>
    <property type="match status" value="1"/>
</dbReference>